<feature type="compositionally biased region" description="Low complexity" evidence="4">
    <location>
        <begin position="310"/>
        <end position="321"/>
    </location>
</feature>
<evidence type="ECO:0000313" key="7">
    <source>
        <dbReference type="Proteomes" id="UP000663760"/>
    </source>
</evidence>
<protein>
    <recommendedName>
        <fullName evidence="5">NPH3 domain-containing protein</fullName>
    </recommendedName>
</protein>
<sequence length="425" mass="46963">MRSPGTNLSQRRGESAERTALRRPAEPGTEPWLDEKRLLDMDNFVKTLAEAKSKGIHPELAGSVIPQFAANWLSELSGGGGGGGRRSDETPSEGSIAAWMKKRFLVETLVGLLPPEKDSLPCSFLLRLLRTANMVGAEPTCLADLEARVARQLDQATLRELMIPAFSHTCGTLLDVQLVLRLVRGFVSLDEAVKSGAAIAKVSKLLDAYLAEAAIDTNLSLPDFQSLAASLPAHSRASDDGLYRAIDTYLKAHAGTGKEERRELWKLIDTRKLSSEAALHATQNQRLPVRAVMEVLFSEYGKLSRPADWSGSLSGPRSPSGATVELPARCPSKREVIAQQQEIRRLRDDVGRLQLQCHALQVQMDRLVDRKKRGGGIFKWRSLLFKQIDMTEEQDVVSSHTPLVWRKGRPLPARTPTPRWRNSLS</sequence>
<reference evidence="6" key="1">
    <citation type="submission" date="2020-02" db="EMBL/GenBank/DDBJ databases">
        <authorList>
            <person name="Scholz U."/>
            <person name="Mascher M."/>
            <person name="Fiebig A."/>
        </authorList>
    </citation>
    <scope>NUCLEOTIDE SEQUENCE</scope>
</reference>
<dbReference type="PROSITE" id="PS51649">
    <property type="entry name" value="NPH3"/>
    <property type="match status" value="1"/>
</dbReference>
<feature type="region of interest" description="Disordered" evidence="4">
    <location>
        <begin position="1"/>
        <end position="33"/>
    </location>
</feature>
<feature type="compositionally biased region" description="Polar residues" evidence="4">
    <location>
        <begin position="1"/>
        <end position="10"/>
    </location>
</feature>
<evidence type="ECO:0000259" key="5">
    <source>
        <dbReference type="PROSITE" id="PS51649"/>
    </source>
</evidence>
<comment type="similarity">
    <text evidence="2">Belongs to the NPH3 family.</text>
</comment>
<dbReference type="InterPro" id="IPR043454">
    <property type="entry name" value="NPH3/RPT2-like"/>
</dbReference>
<dbReference type="OrthoDB" id="680561at2759"/>
<feature type="compositionally biased region" description="Basic and acidic residues" evidence="4">
    <location>
        <begin position="11"/>
        <end position="25"/>
    </location>
</feature>
<name>A0A7I8LIQ8_SPIIN</name>
<dbReference type="PANTHER" id="PTHR32370">
    <property type="entry name" value="OS12G0117600 PROTEIN"/>
    <property type="match status" value="1"/>
</dbReference>
<proteinExistence type="inferred from homology"/>
<dbReference type="Proteomes" id="UP000663760">
    <property type="component" value="Chromosome 17"/>
</dbReference>
<keyword evidence="3" id="KW-0175">Coiled coil</keyword>
<keyword evidence="7" id="KW-1185">Reference proteome</keyword>
<evidence type="ECO:0000256" key="4">
    <source>
        <dbReference type="SAM" id="MobiDB-lite"/>
    </source>
</evidence>
<keyword evidence="1" id="KW-0833">Ubl conjugation pathway</keyword>
<feature type="domain" description="NPH3" evidence="5">
    <location>
        <begin position="30"/>
        <end position="302"/>
    </location>
</feature>
<accession>A0A7I8LIQ8</accession>
<dbReference type="AlphaFoldDB" id="A0A7I8LIQ8"/>
<evidence type="ECO:0000256" key="3">
    <source>
        <dbReference type="SAM" id="Coils"/>
    </source>
</evidence>
<dbReference type="UniPathway" id="UPA00143"/>
<evidence type="ECO:0000256" key="1">
    <source>
        <dbReference type="ARBA" id="ARBA00022786"/>
    </source>
</evidence>
<feature type="region of interest" description="Disordered" evidence="4">
    <location>
        <begin position="307"/>
        <end position="326"/>
    </location>
</feature>
<evidence type="ECO:0000313" key="6">
    <source>
        <dbReference type="EMBL" id="CAA7409923.1"/>
    </source>
</evidence>
<dbReference type="EMBL" id="LR746280">
    <property type="protein sequence ID" value="CAA7409923.1"/>
    <property type="molecule type" value="Genomic_DNA"/>
</dbReference>
<dbReference type="InterPro" id="IPR027356">
    <property type="entry name" value="NPH3_dom"/>
</dbReference>
<dbReference type="GO" id="GO:0016567">
    <property type="term" value="P:protein ubiquitination"/>
    <property type="evidence" value="ECO:0007669"/>
    <property type="project" value="UniProtKB-UniPathway"/>
</dbReference>
<feature type="coiled-coil region" evidence="3">
    <location>
        <begin position="336"/>
        <end position="363"/>
    </location>
</feature>
<organism evidence="6 7">
    <name type="scientific">Spirodela intermedia</name>
    <name type="common">Intermediate duckweed</name>
    <dbReference type="NCBI Taxonomy" id="51605"/>
    <lineage>
        <taxon>Eukaryota</taxon>
        <taxon>Viridiplantae</taxon>
        <taxon>Streptophyta</taxon>
        <taxon>Embryophyta</taxon>
        <taxon>Tracheophyta</taxon>
        <taxon>Spermatophyta</taxon>
        <taxon>Magnoliopsida</taxon>
        <taxon>Liliopsida</taxon>
        <taxon>Araceae</taxon>
        <taxon>Lemnoideae</taxon>
        <taxon>Spirodela</taxon>
    </lineage>
</organism>
<dbReference type="Pfam" id="PF03000">
    <property type="entry name" value="NPH3"/>
    <property type="match status" value="1"/>
</dbReference>
<evidence type="ECO:0000256" key="2">
    <source>
        <dbReference type="PROSITE-ProRule" id="PRU00982"/>
    </source>
</evidence>
<gene>
    <name evidence="6" type="ORF">SI8410_17020601</name>
</gene>